<proteinExistence type="predicted"/>
<evidence type="ECO:0000313" key="2">
    <source>
        <dbReference type="Proteomes" id="UP000001075"/>
    </source>
</evidence>
<gene>
    <name evidence="1" type="ORF">I79_010653</name>
</gene>
<evidence type="ECO:0000313" key="1">
    <source>
        <dbReference type="EMBL" id="EGW10299.1"/>
    </source>
</evidence>
<dbReference type="AlphaFoldDB" id="G3HJ19"/>
<sequence>MDRPLMGVPPASPLRLAALTLGGVMADAADGEGMAVRGHICVVGGCWLCCGDTTERGRRLVAGRRDGDV</sequence>
<accession>G3HJ19</accession>
<reference evidence="2" key="1">
    <citation type="journal article" date="2011" name="Nat. Biotechnol.">
        <title>The genomic sequence of the Chinese hamster ovary (CHO)-K1 cell line.</title>
        <authorList>
            <person name="Xu X."/>
            <person name="Nagarajan H."/>
            <person name="Lewis N.E."/>
            <person name="Pan S."/>
            <person name="Cai Z."/>
            <person name="Liu X."/>
            <person name="Chen W."/>
            <person name="Xie M."/>
            <person name="Wang W."/>
            <person name="Hammond S."/>
            <person name="Andersen M.R."/>
            <person name="Neff N."/>
            <person name="Passarelli B."/>
            <person name="Koh W."/>
            <person name="Fan H.C."/>
            <person name="Wang J."/>
            <person name="Gui Y."/>
            <person name="Lee K.H."/>
            <person name="Betenbaugh M.J."/>
            <person name="Quake S.R."/>
            <person name="Famili I."/>
            <person name="Palsson B.O."/>
            <person name="Wang J."/>
        </authorList>
    </citation>
    <scope>NUCLEOTIDE SEQUENCE [LARGE SCALE GENOMIC DNA]</scope>
    <source>
        <strain evidence="2">CHO K1 cell line</strain>
    </source>
</reference>
<dbReference type="EMBL" id="JH000420">
    <property type="protein sequence ID" value="EGW10299.1"/>
    <property type="molecule type" value="Genomic_DNA"/>
</dbReference>
<organism evidence="1 2">
    <name type="scientific">Cricetulus griseus</name>
    <name type="common">Chinese hamster</name>
    <name type="synonym">Cricetulus barabensis griseus</name>
    <dbReference type="NCBI Taxonomy" id="10029"/>
    <lineage>
        <taxon>Eukaryota</taxon>
        <taxon>Metazoa</taxon>
        <taxon>Chordata</taxon>
        <taxon>Craniata</taxon>
        <taxon>Vertebrata</taxon>
        <taxon>Euteleostomi</taxon>
        <taxon>Mammalia</taxon>
        <taxon>Eutheria</taxon>
        <taxon>Euarchontoglires</taxon>
        <taxon>Glires</taxon>
        <taxon>Rodentia</taxon>
        <taxon>Myomorpha</taxon>
        <taxon>Muroidea</taxon>
        <taxon>Cricetidae</taxon>
        <taxon>Cricetinae</taxon>
        <taxon>Cricetulus</taxon>
    </lineage>
</organism>
<name>G3HJ19_CRIGR</name>
<dbReference type="InParanoid" id="G3HJ19"/>
<dbReference type="Proteomes" id="UP000001075">
    <property type="component" value="Unassembled WGS sequence"/>
</dbReference>
<protein>
    <submittedName>
        <fullName evidence="1">Uncharacterized protein</fullName>
    </submittedName>
</protein>